<evidence type="ECO:0000256" key="2">
    <source>
        <dbReference type="ARBA" id="ARBA00022475"/>
    </source>
</evidence>
<evidence type="ECO:0000256" key="4">
    <source>
        <dbReference type="ARBA" id="ARBA00022989"/>
    </source>
</evidence>
<dbReference type="GO" id="GO:0043190">
    <property type="term" value="C:ATP-binding cassette (ABC) transporter complex"/>
    <property type="evidence" value="ECO:0007669"/>
    <property type="project" value="InterPro"/>
</dbReference>
<dbReference type="AlphaFoldDB" id="A0A1G7GN02"/>
<dbReference type="EMBL" id="FNAV01000009">
    <property type="protein sequence ID" value="SDE89471.1"/>
    <property type="molecule type" value="Genomic_DNA"/>
</dbReference>
<accession>A0A1G7GN02</accession>
<protein>
    <submittedName>
        <fullName evidence="7">Lipopolysaccharide export system permease protein</fullName>
    </submittedName>
</protein>
<evidence type="ECO:0000256" key="6">
    <source>
        <dbReference type="SAM" id="Phobius"/>
    </source>
</evidence>
<name>A0A1G7GN02_9RHOB</name>
<keyword evidence="8" id="KW-1185">Reference proteome</keyword>
<keyword evidence="5 6" id="KW-0472">Membrane</keyword>
<dbReference type="PANTHER" id="PTHR33529">
    <property type="entry name" value="SLR0882 PROTEIN-RELATED"/>
    <property type="match status" value="1"/>
</dbReference>
<dbReference type="RefSeq" id="WP_089960538.1">
    <property type="nucleotide sequence ID" value="NZ_FNAV01000009.1"/>
</dbReference>
<feature type="transmembrane region" description="Helical" evidence="6">
    <location>
        <begin position="42"/>
        <end position="69"/>
    </location>
</feature>
<sequence>MLSQLMVVFGFFALVLVMVYWLNRSVGLFDELIANGHTAGIFLEFTLLALPGVVAIVLPMAAFGAAVYVTNRMSNESELTVLQATGLSPWRLARPVLVFGAIIGAMMAILSHVLVPASIGQLRERESEISGSVSARLLHEGTFLHPTRGVTFYIRDITPEGELRDVFLSDRRDPDRAIAYTAQSAYVLRDDDGPKLTMRSGLAQTLRAEDQTLSTTDFENLTYDISGLVTQNGPPRRRARQISTWELLTDTEAVSEEVKDSVGEVLEEAHMRFEQPLLCVVAALIGYAALMTGGFSRFGVTKQIVGAIFLLVFIKIVESMVTTPVHANAALWPLIYLPSIIGLIIAGVLLQRSSRSFRPGRAAPPAPEGAAA</sequence>
<evidence type="ECO:0000313" key="8">
    <source>
        <dbReference type="Proteomes" id="UP000198994"/>
    </source>
</evidence>
<keyword evidence="4 6" id="KW-1133">Transmembrane helix</keyword>
<gene>
    <name evidence="7" type="ORF">SAMN04488105_109100</name>
</gene>
<dbReference type="OrthoDB" id="8477889at2"/>
<evidence type="ECO:0000256" key="1">
    <source>
        <dbReference type="ARBA" id="ARBA00004651"/>
    </source>
</evidence>
<dbReference type="Pfam" id="PF03739">
    <property type="entry name" value="LptF_LptG"/>
    <property type="match status" value="1"/>
</dbReference>
<keyword evidence="2" id="KW-1003">Cell membrane</keyword>
<proteinExistence type="predicted"/>
<dbReference type="PANTHER" id="PTHR33529:SF6">
    <property type="entry name" value="YJGP_YJGQ FAMILY PERMEASE"/>
    <property type="match status" value="1"/>
</dbReference>
<evidence type="ECO:0000256" key="5">
    <source>
        <dbReference type="ARBA" id="ARBA00023136"/>
    </source>
</evidence>
<comment type="subcellular location">
    <subcellularLocation>
        <location evidence="1">Cell membrane</location>
        <topology evidence="1">Multi-pass membrane protein</topology>
    </subcellularLocation>
</comment>
<feature type="transmembrane region" description="Helical" evidence="6">
    <location>
        <begin position="6"/>
        <end position="22"/>
    </location>
</feature>
<evidence type="ECO:0000313" key="7">
    <source>
        <dbReference type="EMBL" id="SDE89471.1"/>
    </source>
</evidence>
<dbReference type="GO" id="GO:0015920">
    <property type="term" value="P:lipopolysaccharide transport"/>
    <property type="evidence" value="ECO:0007669"/>
    <property type="project" value="TreeGrafter"/>
</dbReference>
<reference evidence="8" key="1">
    <citation type="submission" date="2016-10" db="EMBL/GenBank/DDBJ databases">
        <authorList>
            <person name="Varghese N."/>
            <person name="Submissions S."/>
        </authorList>
    </citation>
    <scope>NUCLEOTIDE SEQUENCE [LARGE SCALE GENOMIC DNA]</scope>
    <source>
        <strain evidence="8">DSM 10146</strain>
    </source>
</reference>
<feature type="transmembrane region" description="Helical" evidence="6">
    <location>
        <begin position="300"/>
        <end position="317"/>
    </location>
</feature>
<evidence type="ECO:0000256" key="3">
    <source>
        <dbReference type="ARBA" id="ARBA00022692"/>
    </source>
</evidence>
<dbReference type="Proteomes" id="UP000198994">
    <property type="component" value="Unassembled WGS sequence"/>
</dbReference>
<keyword evidence="3 6" id="KW-0812">Transmembrane</keyword>
<feature type="transmembrane region" description="Helical" evidence="6">
    <location>
        <begin position="96"/>
        <end position="115"/>
    </location>
</feature>
<dbReference type="InterPro" id="IPR030922">
    <property type="entry name" value="LptF"/>
</dbReference>
<feature type="transmembrane region" description="Helical" evidence="6">
    <location>
        <begin position="277"/>
        <end position="294"/>
    </location>
</feature>
<dbReference type="STRING" id="282683.SAMN04488105_109100"/>
<dbReference type="GO" id="GO:0055085">
    <property type="term" value="P:transmembrane transport"/>
    <property type="evidence" value="ECO:0007669"/>
    <property type="project" value="InterPro"/>
</dbReference>
<dbReference type="InterPro" id="IPR005495">
    <property type="entry name" value="LptG/LptF_permease"/>
</dbReference>
<feature type="transmembrane region" description="Helical" evidence="6">
    <location>
        <begin position="329"/>
        <end position="350"/>
    </location>
</feature>
<dbReference type="NCBIfam" id="TIGR04407">
    <property type="entry name" value="LptF_YjgP"/>
    <property type="match status" value="1"/>
</dbReference>
<organism evidence="7 8">
    <name type="scientific">Salipiger thiooxidans</name>
    <dbReference type="NCBI Taxonomy" id="282683"/>
    <lineage>
        <taxon>Bacteria</taxon>
        <taxon>Pseudomonadati</taxon>
        <taxon>Pseudomonadota</taxon>
        <taxon>Alphaproteobacteria</taxon>
        <taxon>Rhodobacterales</taxon>
        <taxon>Roseobacteraceae</taxon>
        <taxon>Salipiger</taxon>
    </lineage>
</organism>